<dbReference type="Gene3D" id="3.40.50.10190">
    <property type="entry name" value="BRCT domain"/>
    <property type="match status" value="1"/>
</dbReference>
<keyword evidence="7 10" id="KW-0520">NAD</keyword>
<dbReference type="Gene3D" id="1.10.150.20">
    <property type="entry name" value="5' to 3' exonuclease, C-terminal subdomain"/>
    <property type="match status" value="2"/>
</dbReference>
<dbReference type="Gene3D" id="6.20.10.30">
    <property type="match status" value="1"/>
</dbReference>
<proteinExistence type="inferred from homology"/>
<name>A0ABW7QTJ3_9ACTN</name>
<evidence type="ECO:0000256" key="11">
    <source>
        <dbReference type="RuleBase" id="RU000618"/>
    </source>
</evidence>
<dbReference type="SUPFAM" id="SSF52113">
    <property type="entry name" value="BRCT domain"/>
    <property type="match status" value="1"/>
</dbReference>
<keyword evidence="5 10" id="KW-0862">Zinc</keyword>
<dbReference type="InterPro" id="IPR041663">
    <property type="entry name" value="DisA/LigA_HHH"/>
</dbReference>
<evidence type="ECO:0000256" key="6">
    <source>
        <dbReference type="ARBA" id="ARBA00022842"/>
    </source>
</evidence>
<dbReference type="InterPro" id="IPR004150">
    <property type="entry name" value="NAD_DNA_ligase_OB"/>
</dbReference>
<dbReference type="PANTHER" id="PTHR23389:SF9">
    <property type="entry name" value="DNA LIGASE"/>
    <property type="match status" value="1"/>
</dbReference>
<dbReference type="PROSITE" id="PS50172">
    <property type="entry name" value="BRCT"/>
    <property type="match status" value="1"/>
</dbReference>
<dbReference type="InterPro" id="IPR013839">
    <property type="entry name" value="DNAligase_adenylation"/>
</dbReference>
<dbReference type="InterPro" id="IPR012340">
    <property type="entry name" value="NA-bd_OB-fold"/>
</dbReference>
<keyword evidence="6 10" id="KW-0460">Magnesium</keyword>
<sequence length="727" mass="80029">MAVEQQGSVPAEARDQHAQLAEQIEEHRFRYYVNDQPVVSDAEFDKLLRSLEALEEQYSELRTPDSPTQKVAGAYETEFTSVQHRERMLSLDNAFDDAELAAWADRVGKEVGTTDHHFLCELKVDGLAVNLTYEDGKLTRAATRGDGRTGEDITPNVRTIADIPDRLKGDKIPALVEIRGEVFFPMEKFEELNARLVEAGDKPFANPRNAAAGSLRQKDPRVTATRPLHMVVHGIGAREGFDIDCLSHAYDLLHDWGLPTARHNKVVQGLDGVRDFITYFGENRHSVEHEIDGVVVKLDEIPLQGRLGSTSRAPRWAIAWKYAPEEVNTKLVNIRVGVGRTGRVTPYAQVEPVTVAGSEVEFATLHNQDVVKKKGVFIGDTVVLRKAGDVIPEILGPVVDLRDGTEREFVMPAECPECGTALRPMKEADIDLRCPNAQSCPAQLRERLFYLAGRKSLDIENFGYVAAAALTNPLEPSEPPILDEGDIFDLTIDRLLPIKAYVLDQDSGLPKRDPKSGEEKIATVFANQQGEAKKNAVSMLENIAAAKERPLARVITGLSIRHVGPVAAEALAREFRSIERIEQATEEELAAVEGVGPTIAASLKQWFEEEWHREILRKWRAAGVRMEEEGGGEDEGPRPLEGLTVVVTGTLEKHTRDGAKDALQSRGAKVTGSVSKKTAFVVVGDNPGSKFDKAMQLKVPVLNEEGFAVLLEQGPEAAAEVALPTEE</sequence>
<feature type="binding site" evidence="10">
    <location>
        <position position="121"/>
    </location>
    <ligand>
        <name>NAD(+)</name>
        <dbReference type="ChEBI" id="CHEBI:57540"/>
    </ligand>
</feature>
<feature type="active site" description="N6-AMP-lysine intermediate" evidence="10">
    <location>
        <position position="123"/>
    </location>
</feature>
<dbReference type="SMART" id="SM00292">
    <property type="entry name" value="BRCT"/>
    <property type="match status" value="1"/>
</dbReference>
<evidence type="ECO:0000313" key="14">
    <source>
        <dbReference type="Proteomes" id="UP001610818"/>
    </source>
</evidence>
<evidence type="ECO:0000256" key="5">
    <source>
        <dbReference type="ARBA" id="ARBA00022833"/>
    </source>
</evidence>
<keyword evidence="4 10" id="KW-0227">DNA damage</keyword>
<dbReference type="Pfam" id="PF03120">
    <property type="entry name" value="OB_DNA_ligase"/>
    <property type="match status" value="1"/>
</dbReference>
<feature type="binding site" evidence="10">
    <location>
        <begin position="90"/>
        <end position="91"/>
    </location>
    <ligand>
        <name>NAD(+)</name>
        <dbReference type="ChEBI" id="CHEBI:57540"/>
    </ligand>
</feature>
<evidence type="ECO:0000256" key="1">
    <source>
        <dbReference type="ARBA" id="ARBA00022598"/>
    </source>
</evidence>
<dbReference type="Pfam" id="PF00533">
    <property type="entry name" value="BRCT"/>
    <property type="match status" value="1"/>
</dbReference>
<evidence type="ECO:0000256" key="8">
    <source>
        <dbReference type="ARBA" id="ARBA00023204"/>
    </source>
</evidence>
<keyword evidence="10" id="KW-0464">Manganese</keyword>
<dbReference type="PROSITE" id="PS01056">
    <property type="entry name" value="DNA_LIGASE_N2"/>
    <property type="match status" value="1"/>
</dbReference>
<feature type="domain" description="BRCT" evidence="12">
    <location>
        <begin position="635"/>
        <end position="705"/>
    </location>
</feature>
<feature type="binding site" evidence="10">
    <location>
        <position position="415"/>
    </location>
    <ligand>
        <name>Zn(2+)</name>
        <dbReference type="ChEBI" id="CHEBI:29105"/>
    </ligand>
</feature>
<dbReference type="InterPro" id="IPR033136">
    <property type="entry name" value="DNA_ligase_CS"/>
</dbReference>
<keyword evidence="2 10" id="KW-0235">DNA replication</keyword>
<dbReference type="Pfam" id="PF01653">
    <property type="entry name" value="DNA_ligase_aden"/>
    <property type="match status" value="1"/>
</dbReference>
<dbReference type="SUPFAM" id="SSF56091">
    <property type="entry name" value="DNA ligase/mRNA capping enzyme, catalytic domain"/>
    <property type="match status" value="1"/>
</dbReference>
<keyword evidence="3 10" id="KW-0479">Metal-binding</keyword>
<feature type="binding site" evidence="10">
    <location>
        <position position="418"/>
    </location>
    <ligand>
        <name>Zn(2+)</name>
        <dbReference type="ChEBI" id="CHEBI:29105"/>
    </ligand>
</feature>
<reference evidence="13 14" key="1">
    <citation type="submission" date="2024-10" db="EMBL/GenBank/DDBJ databases">
        <title>The Natural Products Discovery Center: Release of the First 8490 Sequenced Strains for Exploring Actinobacteria Biosynthetic Diversity.</title>
        <authorList>
            <person name="Kalkreuter E."/>
            <person name="Kautsar S.A."/>
            <person name="Yang D."/>
            <person name="Bader C.D."/>
            <person name="Teijaro C.N."/>
            <person name="Fluegel L."/>
            <person name="Davis C.M."/>
            <person name="Simpson J.R."/>
            <person name="Lauterbach L."/>
            <person name="Steele A.D."/>
            <person name="Gui C."/>
            <person name="Meng S."/>
            <person name="Li G."/>
            <person name="Viehrig K."/>
            <person name="Ye F."/>
            <person name="Su P."/>
            <person name="Kiefer A.F."/>
            <person name="Nichols A."/>
            <person name="Cepeda A.J."/>
            <person name="Yan W."/>
            <person name="Fan B."/>
            <person name="Jiang Y."/>
            <person name="Adhikari A."/>
            <person name="Zheng C.-J."/>
            <person name="Schuster L."/>
            <person name="Cowan T.M."/>
            <person name="Smanski M.J."/>
            <person name="Chevrette M.G."/>
            <person name="De Carvalho L.P.S."/>
            <person name="Shen B."/>
        </authorList>
    </citation>
    <scope>NUCLEOTIDE SEQUENCE [LARGE SCALE GENOMIC DNA]</scope>
    <source>
        <strain evidence="13 14">NPDC017990</strain>
    </source>
</reference>
<dbReference type="Pfam" id="PF03119">
    <property type="entry name" value="DNA_ligase_ZBD"/>
    <property type="match status" value="1"/>
</dbReference>
<feature type="binding site" evidence="10">
    <location>
        <position position="440"/>
    </location>
    <ligand>
        <name>Zn(2+)</name>
        <dbReference type="ChEBI" id="CHEBI:29105"/>
    </ligand>
</feature>
<keyword evidence="14" id="KW-1185">Reference proteome</keyword>
<dbReference type="InterPro" id="IPR013840">
    <property type="entry name" value="DNAligase_N"/>
</dbReference>
<dbReference type="HAMAP" id="MF_01588">
    <property type="entry name" value="DNA_ligase_A"/>
    <property type="match status" value="1"/>
</dbReference>
<feature type="binding site" evidence="10">
    <location>
        <position position="181"/>
    </location>
    <ligand>
        <name>NAD(+)</name>
        <dbReference type="ChEBI" id="CHEBI:57540"/>
    </ligand>
</feature>
<comment type="catalytic activity">
    <reaction evidence="9 10 11">
        <text>NAD(+) + (deoxyribonucleotide)n-3'-hydroxyl + 5'-phospho-(deoxyribonucleotide)m = (deoxyribonucleotide)n+m + AMP + beta-nicotinamide D-nucleotide.</text>
        <dbReference type="EC" id="6.5.1.2"/>
    </reaction>
</comment>
<comment type="function">
    <text evidence="10">DNA ligase that catalyzes the formation of phosphodiester linkages between 5'-phosphoryl and 3'-hydroxyl groups in double-stranded DNA using NAD as a coenzyme and as the energy source for the reaction. It is essential for DNA replication and repair of damaged DNA.</text>
</comment>
<dbReference type="GO" id="GO:0003911">
    <property type="term" value="F:DNA ligase (NAD+) activity"/>
    <property type="evidence" value="ECO:0007669"/>
    <property type="project" value="UniProtKB-EC"/>
</dbReference>
<accession>A0ABW7QTJ3</accession>
<dbReference type="EC" id="6.5.1.2" evidence="10 11"/>
<keyword evidence="8 10" id="KW-0234">DNA repair</keyword>
<dbReference type="InterPro" id="IPR010994">
    <property type="entry name" value="RuvA_2-like"/>
</dbReference>
<comment type="cofactor">
    <cofactor evidence="10">
        <name>Mg(2+)</name>
        <dbReference type="ChEBI" id="CHEBI:18420"/>
    </cofactor>
    <cofactor evidence="10">
        <name>Mn(2+)</name>
        <dbReference type="ChEBI" id="CHEBI:29035"/>
    </cofactor>
</comment>
<comment type="similarity">
    <text evidence="10">Belongs to the NAD-dependent DNA ligase family. LigA subfamily.</text>
</comment>
<dbReference type="InterPro" id="IPR001679">
    <property type="entry name" value="DNA_ligase"/>
</dbReference>
<dbReference type="SUPFAM" id="SSF50249">
    <property type="entry name" value="Nucleic acid-binding proteins"/>
    <property type="match status" value="1"/>
</dbReference>
<evidence type="ECO:0000313" key="13">
    <source>
        <dbReference type="EMBL" id="MFH8548316.1"/>
    </source>
</evidence>
<dbReference type="Gene3D" id="3.30.470.30">
    <property type="entry name" value="DNA ligase/mRNA capping enzyme"/>
    <property type="match status" value="1"/>
</dbReference>
<dbReference type="RefSeq" id="WP_397714815.1">
    <property type="nucleotide sequence ID" value="NZ_JBIRGN010000004.1"/>
</dbReference>
<dbReference type="Gene3D" id="2.40.50.140">
    <property type="entry name" value="Nucleic acid-binding proteins"/>
    <property type="match status" value="1"/>
</dbReference>
<feature type="binding site" evidence="10">
    <location>
        <begin position="41"/>
        <end position="45"/>
    </location>
    <ligand>
        <name>NAD(+)</name>
        <dbReference type="ChEBI" id="CHEBI:57540"/>
    </ligand>
</feature>
<evidence type="ECO:0000256" key="2">
    <source>
        <dbReference type="ARBA" id="ARBA00022705"/>
    </source>
</evidence>
<evidence type="ECO:0000259" key="12">
    <source>
        <dbReference type="PROSITE" id="PS50172"/>
    </source>
</evidence>
<evidence type="ECO:0000256" key="9">
    <source>
        <dbReference type="ARBA" id="ARBA00034005"/>
    </source>
</evidence>
<comment type="caution">
    <text evidence="13">The sequence shown here is derived from an EMBL/GenBank/DDBJ whole genome shotgun (WGS) entry which is preliminary data.</text>
</comment>
<evidence type="ECO:0000256" key="10">
    <source>
        <dbReference type="HAMAP-Rule" id="MF_01588"/>
    </source>
</evidence>
<dbReference type="NCBIfam" id="NF005932">
    <property type="entry name" value="PRK07956.1"/>
    <property type="match status" value="1"/>
</dbReference>
<feature type="binding site" evidence="10">
    <location>
        <position position="144"/>
    </location>
    <ligand>
        <name>NAD(+)</name>
        <dbReference type="ChEBI" id="CHEBI:57540"/>
    </ligand>
</feature>
<dbReference type="PANTHER" id="PTHR23389">
    <property type="entry name" value="CHROMOSOME TRANSMISSION FIDELITY FACTOR 18"/>
    <property type="match status" value="1"/>
</dbReference>
<protein>
    <recommendedName>
        <fullName evidence="10 11">DNA ligase</fullName>
        <ecNumber evidence="10 11">6.5.1.2</ecNumber>
    </recommendedName>
    <alternativeName>
        <fullName evidence="10">Polydeoxyribonucleotide synthase [NAD(+)]</fullName>
    </alternativeName>
</protein>
<evidence type="ECO:0000256" key="3">
    <source>
        <dbReference type="ARBA" id="ARBA00022723"/>
    </source>
</evidence>
<dbReference type="EMBL" id="JBIRGQ010000004">
    <property type="protein sequence ID" value="MFH8548316.1"/>
    <property type="molecule type" value="Genomic_DNA"/>
</dbReference>
<keyword evidence="1 10" id="KW-0436">Ligase</keyword>
<dbReference type="SMART" id="SM00532">
    <property type="entry name" value="LIGANc"/>
    <property type="match status" value="1"/>
</dbReference>
<feature type="binding site" evidence="10">
    <location>
        <position position="297"/>
    </location>
    <ligand>
        <name>NAD(+)</name>
        <dbReference type="ChEBI" id="CHEBI:57540"/>
    </ligand>
</feature>
<dbReference type="PROSITE" id="PS01055">
    <property type="entry name" value="DNA_LIGASE_N1"/>
    <property type="match status" value="1"/>
</dbReference>
<dbReference type="NCBIfam" id="TIGR00575">
    <property type="entry name" value="dnlj"/>
    <property type="match status" value="1"/>
</dbReference>
<feature type="binding site" evidence="10">
    <location>
        <position position="434"/>
    </location>
    <ligand>
        <name>Zn(2+)</name>
        <dbReference type="ChEBI" id="CHEBI:29105"/>
    </ligand>
</feature>
<evidence type="ECO:0000256" key="7">
    <source>
        <dbReference type="ARBA" id="ARBA00023027"/>
    </source>
</evidence>
<dbReference type="PIRSF" id="PIRSF001604">
    <property type="entry name" value="LigA"/>
    <property type="match status" value="1"/>
</dbReference>
<dbReference type="InterPro" id="IPR001357">
    <property type="entry name" value="BRCT_dom"/>
</dbReference>
<dbReference type="CDD" id="cd00114">
    <property type="entry name" value="LIGANc"/>
    <property type="match status" value="1"/>
</dbReference>
<dbReference type="InterPro" id="IPR004149">
    <property type="entry name" value="Znf_DNAligase_C4"/>
</dbReference>
<dbReference type="InterPro" id="IPR036420">
    <property type="entry name" value="BRCT_dom_sf"/>
</dbReference>
<gene>
    <name evidence="10 13" type="primary">ligA</name>
    <name evidence="13" type="ORF">ACH4F9_25200</name>
</gene>
<dbReference type="Proteomes" id="UP001610818">
    <property type="component" value="Unassembled WGS sequence"/>
</dbReference>
<organism evidence="13 14">
    <name type="scientific">Streptomyces longisporoflavus</name>
    <dbReference type="NCBI Taxonomy" id="28044"/>
    <lineage>
        <taxon>Bacteria</taxon>
        <taxon>Bacillati</taxon>
        <taxon>Actinomycetota</taxon>
        <taxon>Actinomycetes</taxon>
        <taxon>Kitasatosporales</taxon>
        <taxon>Streptomycetaceae</taxon>
        <taxon>Streptomyces</taxon>
    </lineage>
</organism>
<dbReference type="InterPro" id="IPR018239">
    <property type="entry name" value="DNA_ligase_AS"/>
</dbReference>
<dbReference type="Pfam" id="PF12826">
    <property type="entry name" value="HHH_2"/>
    <property type="match status" value="1"/>
</dbReference>
<dbReference type="Gene3D" id="1.10.287.610">
    <property type="entry name" value="Helix hairpin bin"/>
    <property type="match status" value="1"/>
</dbReference>
<dbReference type="SUPFAM" id="SSF47781">
    <property type="entry name" value="RuvA domain 2-like"/>
    <property type="match status" value="1"/>
</dbReference>
<feature type="binding site" evidence="10">
    <location>
        <position position="321"/>
    </location>
    <ligand>
        <name>NAD(+)</name>
        <dbReference type="ChEBI" id="CHEBI:57540"/>
    </ligand>
</feature>
<evidence type="ECO:0000256" key="4">
    <source>
        <dbReference type="ARBA" id="ARBA00022763"/>
    </source>
</evidence>